<dbReference type="PROSITE" id="PS50893">
    <property type="entry name" value="ABC_TRANSPORTER_2"/>
    <property type="match status" value="1"/>
</dbReference>
<dbReference type="RefSeq" id="WP_156561534.1">
    <property type="nucleotide sequence ID" value="NZ_CACRTV010000054.1"/>
</dbReference>
<feature type="domain" description="ABC transporter" evidence="5">
    <location>
        <begin position="4"/>
        <end position="225"/>
    </location>
</feature>
<evidence type="ECO:0000259" key="5">
    <source>
        <dbReference type="PROSITE" id="PS50893"/>
    </source>
</evidence>
<proteinExistence type="inferred from homology"/>
<gene>
    <name evidence="6" type="ORF">CPLFYP93_02259</name>
</gene>
<evidence type="ECO:0000256" key="4">
    <source>
        <dbReference type="ARBA" id="ARBA00022840"/>
    </source>
</evidence>
<dbReference type="PROSITE" id="PS00211">
    <property type="entry name" value="ABC_TRANSPORTER_1"/>
    <property type="match status" value="1"/>
</dbReference>
<dbReference type="GO" id="GO:0022857">
    <property type="term" value="F:transmembrane transporter activity"/>
    <property type="evidence" value="ECO:0007669"/>
    <property type="project" value="UniProtKB-ARBA"/>
</dbReference>
<accession>A0A6N3ET75</accession>
<evidence type="ECO:0000313" key="6">
    <source>
        <dbReference type="EMBL" id="VYU40877.1"/>
    </source>
</evidence>
<dbReference type="AlphaFoldDB" id="A0A6N3ET75"/>
<dbReference type="FunFam" id="3.40.50.300:FF:000032">
    <property type="entry name" value="Export ABC transporter ATP-binding protein"/>
    <property type="match status" value="1"/>
</dbReference>
<keyword evidence="3" id="KW-0547">Nucleotide-binding</keyword>
<dbReference type="EMBL" id="CACRTV010000054">
    <property type="protein sequence ID" value="VYU40877.1"/>
    <property type="molecule type" value="Genomic_DNA"/>
</dbReference>
<dbReference type="SMART" id="SM00382">
    <property type="entry name" value="AAA"/>
    <property type="match status" value="1"/>
</dbReference>
<name>A0A6N3ET75_9CLOT</name>
<dbReference type="InterPro" id="IPR017871">
    <property type="entry name" value="ABC_transporter-like_CS"/>
</dbReference>
<evidence type="ECO:0000256" key="2">
    <source>
        <dbReference type="ARBA" id="ARBA00022448"/>
    </source>
</evidence>
<organism evidence="6">
    <name type="scientific">Clostridium paraputrificum</name>
    <dbReference type="NCBI Taxonomy" id="29363"/>
    <lineage>
        <taxon>Bacteria</taxon>
        <taxon>Bacillati</taxon>
        <taxon>Bacillota</taxon>
        <taxon>Clostridia</taxon>
        <taxon>Eubacteriales</taxon>
        <taxon>Clostridiaceae</taxon>
        <taxon>Clostridium</taxon>
    </lineage>
</organism>
<comment type="similarity">
    <text evidence="1">Belongs to the ABC transporter superfamily.</text>
</comment>
<dbReference type="InterPro" id="IPR027417">
    <property type="entry name" value="P-loop_NTPase"/>
</dbReference>
<sequence>MSILKTENLVKIYGEEPNKIRALDNVSIEINNGEFVAVIGTSGSGKSTLLNMLGGLDTPTSGETIINGKKISSMKDEELTVFRRRNIGFIFQNYNLVPILNVYENIVLPIELDGVKIDKEYVDSIINTLGLSEKLTNMPNNLSGGQQQRVAIARALATKPSIILADEPTGNLDSKTSMDVIGLLKTTSKKFNQTMIMITHNEEIAQLADRIIRIEDGKVFVRGGK</sequence>
<keyword evidence="2" id="KW-0813">Transport</keyword>
<dbReference type="PANTHER" id="PTHR42798:SF6">
    <property type="entry name" value="CELL DIVISION ATP-BINDING PROTEIN FTSE"/>
    <property type="match status" value="1"/>
</dbReference>
<dbReference type="InterPro" id="IPR003593">
    <property type="entry name" value="AAA+_ATPase"/>
</dbReference>
<dbReference type="CDD" id="cd03255">
    <property type="entry name" value="ABC_MJ0796_LolCDE_FtsE"/>
    <property type="match status" value="1"/>
</dbReference>
<dbReference type="Pfam" id="PF00005">
    <property type="entry name" value="ABC_tran"/>
    <property type="match status" value="1"/>
</dbReference>
<dbReference type="PANTHER" id="PTHR42798">
    <property type="entry name" value="LIPOPROTEIN-RELEASING SYSTEM ATP-BINDING PROTEIN LOLD"/>
    <property type="match status" value="1"/>
</dbReference>
<dbReference type="GO" id="GO:0016887">
    <property type="term" value="F:ATP hydrolysis activity"/>
    <property type="evidence" value="ECO:0007669"/>
    <property type="project" value="InterPro"/>
</dbReference>
<protein>
    <submittedName>
        <fullName evidence="6">Putative ABC transporter ATP-binding protein/MT1014</fullName>
    </submittedName>
</protein>
<dbReference type="GO" id="GO:0098796">
    <property type="term" value="C:membrane protein complex"/>
    <property type="evidence" value="ECO:0007669"/>
    <property type="project" value="UniProtKB-ARBA"/>
</dbReference>
<evidence type="ECO:0000256" key="1">
    <source>
        <dbReference type="ARBA" id="ARBA00005417"/>
    </source>
</evidence>
<dbReference type="Gene3D" id="3.40.50.300">
    <property type="entry name" value="P-loop containing nucleotide triphosphate hydrolases"/>
    <property type="match status" value="1"/>
</dbReference>
<dbReference type="GO" id="GO:0005524">
    <property type="term" value="F:ATP binding"/>
    <property type="evidence" value="ECO:0007669"/>
    <property type="project" value="UniProtKB-KW"/>
</dbReference>
<evidence type="ECO:0000256" key="3">
    <source>
        <dbReference type="ARBA" id="ARBA00022741"/>
    </source>
</evidence>
<dbReference type="SUPFAM" id="SSF52540">
    <property type="entry name" value="P-loop containing nucleoside triphosphate hydrolases"/>
    <property type="match status" value="1"/>
</dbReference>
<dbReference type="InterPro" id="IPR003439">
    <property type="entry name" value="ABC_transporter-like_ATP-bd"/>
</dbReference>
<dbReference type="InterPro" id="IPR017911">
    <property type="entry name" value="MacB-like_ATP-bd"/>
</dbReference>
<keyword evidence="4 6" id="KW-0067">ATP-binding</keyword>
<reference evidence="6" key="1">
    <citation type="submission" date="2019-11" db="EMBL/GenBank/DDBJ databases">
        <authorList>
            <person name="Feng L."/>
        </authorList>
    </citation>
    <scope>NUCLEOTIDE SEQUENCE</scope>
    <source>
        <strain evidence="6">CParaputrificumLFYP93</strain>
    </source>
</reference>